<comment type="catalytic activity">
    <reaction evidence="1">
        <text>ATP + protein L-histidine = ADP + protein N-phospho-L-histidine.</text>
        <dbReference type="EC" id="2.7.13.3"/>
    </reaction>
</comment>
<evidence type="ECO:0000313" key="15">
    <source>
        <dbReference type="EMBL" id="MBO0476733.1"/>
    </source>
</evidence>
<keyword evidence="11 12" id="KW-0472">Membrane</keyword>
<dbReference type="InterPro" id="IPR050398">
    <property type="entry name" value="HssS/ArlS-like"/>
</dbReference>
<evidence type="ECO:0000256" key="1">
    <source>
        <dbReference type="ARBA" id="ARBA00000085"/>
    </source>
</evidence>
<dbReference type="PANTHER" id="PTHR45528">
    <property type="entry name" value="SENSOR HISTIDINE KINASE CPXA"/>
    <property type="match status" value="1"/>
</dbReference>
<keyword evidence="8 15" id="KW-0418">Kinase</keyword>
<dbReference type="Gene3D" id="3.30.565.10">
    <property type="entry name" value="Histidine kinase-like ATPase, C-terminal domain"/>
    <property type="match status" value="1"/>
</dbReference>
<feature type="domain" description="HAMP" evidence="14">
    <location>
        <begin position="220"/>
        <end position="274"/>
    </location>
</feature>
<evidence type="ECO:0000313" key="16">
    <source>
        <dbReference type="Proteomes" id="UP000664857"/>
    </source>
</evidence>
<dbReference type="RefSeq" id="WP_206966029.1">
    <property type="nucleotide sequence ID" value="NZ_JAFLVX010000017.1"/>
</dbReference>
<dbReference type="Gene3D" id="1.10.287.130">
    <property type="match status" value="1"/>
</dbReference>
<dbReference type="SUPFAM" id="SSF55874">
    <property type="entry name" value="ATPase domain of HSP90 chaperone/DNA topoisomerase II/histidine kinase"/>
    <property type="match status" value="1"/>
</dbReference>
<feature type="domain" description="Histidine kinase" evidence="13">
    <location>
        <begin position="282"/>
        <end position="499"/>
    </location>
</feature>
<proteinExistence type="predicted"/>
<comment type="subcellular location">
    <subcellularLocation>
        <location evidence="2">Membrane</location>
        <topology evidence="2">Multi-pass membrane protein</topology>
    </subcellularLocation>
</comment>
<dbReference type="InterPro" id="IPR041610">
    <property type="entry name" value="ArlS_N"/>
</dbReference>
<keyword evidence="16" id="KW-1185">Reference proteome</keyword>
<dbReference type="PROSITE" id="PS50885">
    <property type="entry name" value="HAMP"/>
    <property type="match status" value="1"/>
</dbReference>
<dbReference type="CDD" id="cd00082">
    <property type="entry name" value="HisKA"/>
    <property type="match status" value="1"/>
</dbReference>
<dbReference type="SMART" id="SM00388">
    <property type="entry name" value="HisKA"/>
    <property type="match status" value="1"/>
</dbReference>
<dbReference type="Proteomes" id="UP000664857">
    <property type="component" value="Unassembled WGS sequence"/>
</dbReference>
<evidence type="ECO:0000259" key="14">
    <source>
        <dbReference type="PROSITE" id="PS50885"/>
    </source>
</evidence>
<evidence type="ECO:0000256" key="6">
    <source>
        <dbReference type="ARBA" id="ARBA00022679"/>
    </source>
</evidence>
<dbReference type="InterPro" id="IPR003660">
    <property type="entry name" value="HAMP_dom"/>
</dbReference>
<protein>
    <recommendedName>
        <fullName evidence="4">Signal transduction histidine-protein kinase ArlS</fullName>
        <ecNumber evidence="3">2.7.13.3</ecNumber>
    </recommendedName>
</protein>
<organism evidence="15 16">
    <name type="scientific">Candidatus Vagococcus giribetii</name>
    <dbReference type="NCBI Taxonomy" id="2230876"/>
    <lineage>
        <taxon>Bacteria</taxon>
        <taxon>Bacillati</taxon>
        <taxon>Bacillota</taxon>
        <taxon>Bacilli</taxon>
        <taxon>Lactobacillales</taxon>
        <taxon>Enterococcaceae</taxon>
        <taxon>Vagococcus</taxon>
    </lineage>
</organism>
<accession>A0ABS3HU82</accession>
<evidence type="ECO:0000256" key="3">
    <source>
        <dbReference type="ARBA" id="ARBA00012438"/>
    </source>
</evidence>
<evidence type="ECO:0000256" key="9">
    <source>
        <dbReference type="ARBA" id="ARBA00022989"/>
    </source>
</evidence>
<dbReference type="CDD" id="cd06225">
    <property type="entry name" value="HAMP"/>
    <property type="match status" value="1"/>
</dbReference>
<dbReference type="InterPro" id="IPR003594">
    <property type="entry name" value="HATPase_dom"/>
</dbReference>
<keyword evidence="5" id="KW-0597">Phosphoprotein</keyword>
<dbReference type="EC" id="2.7.13.3" evidence="3"/>
<feature type="transmembrane region" description="Helical" evidence="12">
    <location>
        <begin position="196"/>
        <end position="218"/>
    </location>
</feature>
<evidence type="ECO:0000256" key="11">
    <source>
        <dbReference type="ARBA" id="ARBA00023136"/>
    </source>
</evidence>
<keyword evidence="7 12" id="KW-0812">Transmembrane</keyword>
<keyword evidence="10" id="KW-0902">Two-component regulatory system</keyword>
<dbReference type="InterPro" id="IPR036097">
    <property type="entry name" value="HisK_dim/P_sf"/>
</dbReference>
<dbReference type="SUPFAM" id="SSF158472">
    <property type="entry name" value="HAMP domain-like"/>
    <property type="match status" value="1"/>
</dbReference>
<keyword evidence="6" id="KW-0808">Transferase</keyword>
<evidence type="ECO:0000259" key="13">
    <source>
        <dbReference type="PROSITE" id="PS50109"/>
    </source>
</evidence>
<keyword evidence="9 12" id="KW-1133">Transmembrane helix</keyword>
<dbReference type="Gene3D" id="6.10.340.10">
    <property type="match status" value="1"/>
</dbReference>
<dbReference type="PROSITE" id="PS50109">
    <property type="entry name" value="HIS_KIN"/>
    <property type="match status" value="1"/>
</dbReference>
<evidence type="ECO:0000256" key="8">
    <source>
        <dbReference type="ARBA" id="ARBA00022777"/>
    </source>
</evidence>
<evidence type="ECO:0000256" key="10">
    <source>
        <dbReference type="ARBA" id="ARBA00023012"/>
    </source>
</evidence>
<dbReference type="InterPro" id="IPR004358">
    <property type="entry name" value="Sig_transdc_His_kin-like_C"/>
</dbReference>
<reference evidence="15 16" key="1">
    <citation type="submission" date="2021-03" db="EMBL/GenBank/DDBJ databases">
        <title>Enterococcal diversity collection.</title>
        <authorList>
            <person name="Gilmore M.S."/>
            <person name="Schwartzman J."/>
            <person name="Van Tyne D."/>
            <person name="Martin M."/>
            <person name="Earl A.M."/>
            <person name="Manson A.L."/>
            <person name="Straub T."/>
            <person name="Salamzade R."/>
            <person name="Saavedra J."/>
            <person name="Lebreton F."/>
            <person name="Prichula J."/>
            <person name="Schaufler K."/>
            <person name="Gaca A."/>
            <person name="Sgardioli B."/>
            <person name="Wagenaar J."/>
            <person name="Strong T."/>
        </authorList>
    </citation>
    <scope>NUCLEOTIDE SEQUENCE [LARGE SCALE GENOMIC DNA]</scope>
    <source>
        <strain evidence="15 16">DIV0080</strain>
    </source>
</reference>
<evidence type="ECO:0000256" key="5">
    <source>
        <dbReference type="ARBA" id="ARBA00022553"/>
    </source>
</evidence>
<dbReference type="InterPro" id="IPR005467">
    <property type="entry name" value="His_kinase_dom"/>
</dbReference>
<dbReference type="SMART" id="SM00304">
    <property type="entry name" value="HAMP"/>
    <property type="match status" value="1"/>
</dbReference>
<dbReference type="PANTHER" id="PTHR45528:SF12">
    <property type="entry name" value="SENSOR HISTIDINE KINASE ARSS"/>
    <property type="match status" value="1"/>
</dbReference>
<evidence type="ECO:0000256" key="4">
    <source>
        <dbReference type="ARBA" id="ARBA00015735"/>
    </source>
</evidence>
<sequence length="515" mass="59057">MKSFKNIELPPKFSWRSITFKWTILTALAIFVLFTIFAFVTYRTSTQIIVEQEKTQFNQTMDEVENRLSRSEYPLTLNSTVFYLKESTGNFDRNKYYDRETLEASLMQLNSFISELSQPELNAKVYGVDHRLLFETKNAYLPYDEDEQKVTNIQTVDGLAGLILTKPVYSAKTGDLIGYAQGFFELSSYYDVSKKLLDTLIVLEIVGVLFSLILGYLLSSYFTSPLRKMSKVLNSIEEAHKTGERMPVPKGNDEISDLANAFNDMLARMQKFILQQQQFVEDVSHELRTPVAVIEGHINLLNRWGKDDPEVLAESLDASLQEITRMKSLVQEMLDLSRAEQSEFHYSDKTTMAKEVIHTNVGNFRMLYPEFTFNLDDDLTTDVEVKIYRNHLEQILIILLDNAVKYSTDRKEILISMSKSYQSLEVMVQDFGEGISKENLDKIFDRFYRVDKARARNTGGNGLGLSIAYQLVDNYNGSIHVKSVEDQGASFTFTLPLVTNEPKIEESEQPTEENA</sequence>
<dbReference type="GO" id="GO:0016301">
    <property type="term" value="F:kinase activity"/>
    <property type="evidence" value="ECO:0007669"/>
    <property type="project" value="UniProtKB-KW"/>
</dbReference>
<dbReference type="InterPro" id="IPR036890">
    <property type="entry name" value="HATPase_C_sf"/>
</dbReference>
<dbReference type="InterPro" id="IPR003661">
    <property type="entry name" value="HisK_dim/P_dom"/>
</dbReference>
<dbReference type="SMART" id="SM00387">
    <property type="entry name" value="HATPase_c"/>
    <property type="match status" value="1"/>
</dbReference>
<evidence type="ECO:0000256" key="2">
    <source>
        <dbReference type="ARBA" id="ARBA00004141"/>
    </source>
</evidence>
<dbReference type="Pfam" id="PF02518">
    <property type="entry name" value="HATPase_c"/>
    <property type="match status" value="1"/>
</dbReference>
<dbReference type="Pfam" id="PF00672">
    <property type="entry name" value="HAMP"/>
    <property type="match status" value="1"/>
</dbReference>
<comment type="caution">
    <text evidence="15">The sequence shown here is derived from an EMBL/GenBank/DDBJ whole genome shotgun (WGS) entry which is preliminary data.</text>
</comment>
<feature type="transmembrane region" description="Helical" evidence="12">
    <location>
        <begin position="20"/>
        <end position="42"/>
    </location>
</feature>
<dbReference type="Pfam" id="PF00512">
    <property type="entry name" value="HisKA"/>
    <property type="match status" value="1"/>
</dbReference>
<evidence type="ECO:0000256" key="7">
    <source>
        <dbReference type="ARBA" id="ARBA00022692"/>
    </source>
</evidence>
<gene>
    <name evidence="15" type="ORF">DOK76_06595</name>
</gene>
<dbReference type="PRINTS" id="PR00344">
    <property type="entry name" value="BCTRLSENSOR"/>
</dbReference>
<evidence type="ECO:0000256" key="12">
    <source>
        <dbReference type="SAM" id="Phobius"/>
    </source>
</evidence>
<name>A0ABS3HU82_9ENTE</name>
<dbReference type="SUPFAM" id="SSF47384">
    <property type="entry name" value="Homodimeric domain of signal transducing histidine kinase"/>
    <property type="match status" value="1"/>
</dbReference>
<dbReference type="Pfam" id="PF18719">
    <property type="entry name" value="ArlS_N"/>
    <property type="match status" value="1"/>
</dbReference>
<dbReference type="EMBL" id="JAFLVX010000017">
    <property type="protein sequence ID" value="MBO0476733.1"/>
    <property type="molecule type" value="Genomic_DNA"/>
</dbReference>